<dbReference type="GO" id="GO:0016020">
    <property type="term" value="C:membrane"/>
    <property type="evidence" value="ECO:0007669"/>
    <property type="project" value="InterPro"/>
</dbReference>
<feature type="domain" description="HAMP" evidence="6">
    <location>
        <begin position="194"/>
        <end position="245"/>
    </location>
</feature>
<dbReference type="PANTHER" id="PTHR32089:SF112">
    <property type="entry name" value="LYSOZYME-LIKE PROTEIN-RELATED"/>
    <property type="match status" value="1"/>
</dbReference>
<dbReference type="Pfam" id="PF00672">
    <property type="entry name" value="HAMP"/>
    <property type="match status" value="1"/>
</dbReference>
<evidence type="ECO:0000256" key="3">
    <source>
        <dbReference type="PROSITE-ProRule" id="PRU00284"/>
    </source>
</evidence>
<gene>
    <name evidence="7" type="ORF">ABHF33_12870</name>
</gene>
<dbReference type="PROSITE" id="PS50111">
    <property type="entry name" value="CHEMOTAXIS_TRANSDUC_2"/>
    <property type="match status" value="1"/>
</dbReference>
<dbReference type="EMBL" id="CP157355">
    <property type="protein sequence ID" value="XBL99950.1"/>
    <property type="molecule type" value="Genomic_DNA"/>
</dbReference>
<evidence type="ECO:0000313" key="7">
    <source>
        <dbReference type="EMBL" id="XBL99950.1"/>
    </source>
</evidence>
<sequence length="523" mass="56229">MKIAAQLKLGSVLTGLALGLAVLLAAGNLQRLKHSFDSYRDAQRSAEQLVRLKVDMLTLSRLDVMQPDIGNQLTQYEQSIKQSAAAVQLPAAQQTQFNQAMAEHWARYLTQFRNAVLIAETSPEDALAIPEQIYRNDLSPLLLVLEKLMVSESARASDAESVFGQQLAQTFWLVLIPLLLAAAMIIGLSLFFSRRLQASLAEMAAVAQRLYAGDLTMRMPEGQDELGGLGKAINHFLLQLMQILAQAKSAAQHTRRDAVHITELANQASHNMGEQSNRVGEISLAMHEMTETVHYVGELAQIAAIAAGQAKAATKEADQAGATTVQNLQALSVHFASVEHAMNELGLSFGKIVTVSGTIKDIADQTNLLALNAAIEAARAGEHGRGFAVVADEVRKLAQSTSDSTRMIANILDGTRQSTEQTGKAVLAAGQYLSACNRDGEVVALALNRIHGISETVAEKMNGIATTVDEQSRSASAINQQLADIAQGLNQTSQGSNSITQDMRQLQDVANRLESSMATLRTA</sequence>
<accession>A0AAU7F8F1</accession>
<comment type="similarity">
    <text evidence="2">Belongs to the methyl-accepting chemotaxis (MCP) protein family.</text>
</comment>
<dbReference type="PROSITE" id="PS50885">
    <property type="entry name" value="HAMP"/>
    <property type="match status" value="1"/>
</dbReference>
<keyword evidence="4" id="KW-0472">Membrane</keyword>
<evidence type="ECO:0000259" key="5">
    <source>
        <dbReference type="PROSITE" id="PS50111"/>
    </source>
</evidence>
<evidence type="ECO:0000259" key="6">
    <source>
        <dbReference type="PROSITE" id="PS50885"/>
    </source>
</evidence>
<dbReference type="InterPro" id="IPR003660">
    <property type="entry name" value="HAMP_dom"/>
</dbReference>
<dbReference type="Pfam" id="PF00015">
    <property type="entry name" value="MCPsignal"/>
    <property type="match status" value="1"/>
</dbReference>
<dbReference type="GO" id="GO:0007165">
    <property type="term" value="P:signal transduction"/>
    <property type="evidence" value="ECO:0007669"/>
    <property type="project" value="UniProtKB-KW"/>
</dbReference>
<dbReference type="AlphaFoldDB" id="A0AAU7F8F1"/>
<dbReference type="SMART" id="SM00304">
    <property type="entry name" value="HAMP"/>
    <property type="match status" value="1"/>
</dbReference>
<feature type="transmembrane region" description="Helical" evidence="4">
    <location>
        <begin position="171"/>
        <end position="193"/>
    </location>
</feature>
<reference evidence="7" key="1">
    <citation type="submission" date="2024-05" db="EMBL/GenBank/DDBJ databases">
        <authorList>
            <person name="Yang L."/>
            <person name="Pan L."/>
        </authorList>
    </citation>
    <scope>NUCLEOTIDE SEQUENCE</scope>
    <source>
        <strain evidence="7">FCG-7</strain>
    </source>
</reference>
<dbReference type="SUPFAM" id="SSF58104">
    <property type="entry name" value="Methyl-accepting chemotaxis protein (MCP) signaling domain"/>
    <property type="match status" value="1"/>
</dbReference>
<dbReference type="CDD" id="cd06225">
    <property type="entry name" value="HAMP"/>
    <property type="match status" value="1"/>
</dbReference>
<evidence type="ECO:0000256" key="2">
    <source>
        <dbReference type="ARBA" id="ARBA00029447"/>
    </source>
</evidence>
<dbReference type="SMART" id="SM00283">
    <property type="entry name" value="MA"/>
    <property type="match status" value="1"/>
</dbReference>
<dbReference type="PANTHER" id="PTHR32089">
    <property type="entry name" value="METHYL-ACCEPTING CHEMOTAXIS PROTEIN MCPB"/>
    <property type="match status" value="1"/>
</dbReference>
<keyword evidence="1 3" id="KW-0807">Transducer</keyword>
<feature type="domain" description="Methyl-accepting transducer" evidence="5">
    <location>
        <begin position="250"/>
        <end position="486"/>
    </location>
</feature>
<dbReference type="InterPro" id="IPR004089">
    <property type="entry name" value="MCPsignal_dom"/>
</dbReference>
<dbReference type="KEGG" id="cmav:ABHF33_12870"/>
<dbReference type="Gene3D" id="1.10.287.950">
    <property type="entry name" value="Methyl-accepting chemotaxis protein"/>
    <property type="match status" value="1"/>
</dbReference>
<evidence type="ECO:0000256" key="4">
    <source>
        <dbReference type="SAM" id="Phobius"/>
    </source>
</evidence>
<organism evidence="7">
    <name type="scientific">Chitinibacter mangrovi</name>
    <dbReference type="NCBI Taxonomy" id="3153927"/>
    <lineage>
        <taxon>Bacteria</taxon>
        <taxon>Pseudomonadati</taxon>
        <taxon>Pseudomonadota</taxon>
        <taxon>Betaproteobacteria</taxon>
        <taxon>Neisseriales</taxon>
        <taxon>Chitinibacteraceae</taxon>
        <taxon>Chitinibacter</taxon>
    </lineage>
</organism>
<proteinExistence type="inferred from homology"/>
<dbReference type="RefSeq" id="WP_348944325.1">
    <property type="nucleotide sequence ID" value="NZ_CP157355.1"/>
</dbReference>
<keyword evidence="4" id="KW-1133">Transmembrane helix</keyword>
<evidence type="ECO:0000256" key="1">
    <source>
        <dbReference type="ARBA" id="ARBA00023224"/>
    </source>
</evidence>
<name>A0AAU7F8F1_9NEIS</name>
<keyword evidence="4" id="KW-0812">Transmembrane</keyword>
<protein>
    <submittedName>
        <fullName evidence="7">Methyl-accepting chemotaxis protein</fullName>
    </submittedName>
</protein>